<dbReference type="EMBL" id="CAJZAG010000002">
    <property type="protein sequence ID" value="CAG9166455.1"/>
    <property type="molecule type" value="Genomic_DNA"/>
</dbReference>
<dbReference type="InterPro" id="IPR001867">
    <property type="entry name" value="OmpR/PhoB-type_DNA-bd"/>
</dbReference>
<dbReference type="Gene3D" id="3.40.50.300">
    <property type="entry name" value="P-loop containing nucleotide triphosphate hydrolases"/>
    <property type="match status" value="1"/>
</dbReference>
<organism evidence="4 5">
    <name type="scientific">Cupriavidus pampae</name>
    <dbReference type="NCBI Taxonomy" id="659251"/>
    <lineage>
        <taxon>Bacteria</taxon>
        <taxon>Pseudomonadati</taxon>
        <taxon>Pseudomonadota</taxon>
        <taxon>Betaproteobacteria</taxon>
        <taxon>Burkholderiales</taxon>
        <taxon>Burkholderiaceae</taxon>
        <taxon>Cupriavidus</taxon>
    </lineage>
</organism>
<dbReference type="SUPFAM" id="SSF48452">
    <property type="entry name" value="TPR-like"/>
    <property type="match status" value="1"/>
</dbReference>
<dbReference type="Gene3D" id="1.10.10.10">
    <property type="entry name" value="Winged helix-like DNA-binding domain superfamily/Winged helix DNA-binding domain"/>
    <property type="match status" value="1"/>
</dbReference>
<comment type="caution">
    <text evidence="4">The sequence shown here is derived from an EMBL/GenBank/DDBJ whole genome shotgun (WGS) entry which is preliminary data.</text>
</comment>
<dbReference type="Proteomes" id="UP000706525">
    <property type="component" value="Unassembled WGS sequence"/>
</dbReference>
<dbReference type="InterPro" id="IPR027417">
    <property type="entry name" value="P-loop_NTPase"/>
</dbReference>
<dbReference type="InterPro" id="IPR058852">
    <property type="entry name" value="HTH_77"/>
</dbReference>
<gene>
    <name evidence="4" type="ORF">LMG32289_01020</name>
</gene>
<dbReference type="PANTHER" id="PTHR47691:SF3">
    <property type="entry name" value="HTH-TYPE TRANSCRIPTIONAL REGULATOR RV0890C-RELATED"/>
    <property type="match status" value="1"/>
</dbReference>
<dbReference type="PROSITE" id="PS51755">
    <property type="entry name" value="OMPR_PHOB"/>
    <property type="match status" value="1"/>
</dbReference>
<dbReference type="Gene3D" id="1.25.40.10">
    <property type="entry name" value="Tetratricopeptide repeat domain"/>
    <property type="match status" value="2"/>
</dbReference>
<evidence type="ECO:0000259" key="3">
    <source>
        <dbReference type="PROSITE" id="PS51755"/>
    </source>
</evidence>
<feature type="DNA-binding region" description="OmpR/PhoB-type" evidence="2">
    <location>
        <begin position="43"/>
        <end position="141"/>
    </location>
</feature>
<evidence type="ECO:0000256" key="2">
    <source>
        <dbReference type="PROSITE-ProRule" id="PRU01091"/>
    </source>
</evidence>
<dbReference type="Pfam" id="PF25872">
    <property type="entry name" value="HTH_77"/>
    <property type="match status" value="1"/>
</dbReference>
<dbReference type="SUPFAM" id="SSF52540">
    <property type="entry name" value="P-loop containing nucleoside triphosphate hydrolases"/>
    <property type="match status" value="1"/>
</dbReference>
<dbReference type="PANTHER" id="PTHR47691">
    <property type="entry name" value="REGULATOR-RELATED"/>
    <property type="match status" value="1"/>
</dbReference>
<evidence type="ECO:0000313" key="5">
    <source>
        <dbReference type="Proteomes" id="UP000706525"/>
    </source>
</evidence>
<name>A0ABN7Y3C8_9BURK</name>
<proteinExistence type="predicted"/>
<dbReference type="Pfam" id="PF00486">
    <property type="entry name" value="Trans_reg_C"/>
    <property type="match status" value="1"/>
</dbReference>
<dbReference type="PRINTS" id="PR00364">
    <property type="entry name" value="DISEASERSIST"/>
</dbReference>
<dbReference type="SMART" id="SM00862">
    <property type="entry name" value="Trans_reg_C"/>
    <property type="match status" value="1"/>
</dbReference>
<accession>A0ABN7Y3C8</accession>
<dbReference type="InterPro" id="IPR036388">
    <property type="entry name" value="WH-like_DNA-bd_sf"/>
</dbReference>
<sequence>MGGTPQRNIYPLSSRLHARGNHWPETVTEGQTTTSENAASADGLGYAFGRFRLIPSRQLLLDGDAPVRLGGRALEILAALVERPGELVSKAELMSRAWPNVVVEDSNLKVHMAALRRALGDGQPGQRYIATVIGRGYRFVAPVAGTTSPMQPTESVPLPHNLPALTARVIGRADAIDALMMQLRERRFVTVVGPGGIGKTTVALAVADAVIASNEREVRFVDLAPLPDSHFVGGTIAAALGLSVQGTDALPALISSLRERPMLIVLDSCEHVIDAAATFAEQIVSGAPDVRILATSRESLRVRGEVIYRLAPLDLPPATTTLTATEALTYPAVQLFVERATECVDGFELRDADAPVVAEICRKLDGIALAIELAATRLDAFSIHDLSVLLEDRLRLLYQDRRGTLPRHRTLAAALDWSYEYLPVREQTLLRRLSVCIGPFTRETAAALGSLDVAPGQPSAHPSEVVEAMANLVAKSLLVADVTGHFVYYRLLDTTRAYGQHKLLAVGELECCVRRHAEHHRDLLIRAAAEWEARPTAAWLADYGSKIDDVRAALRWAFSVAGDIELGISLTVAAIPLWMHLALFDECRQCAERALASITERTRDGAESNVRGADRDEMKLNAALGAALQYAHGPTVQAGRVWTRALALAEQLGDGEYQLRALWGLSVYHTYVGEHRIALDLAARFREVAGDQGDRAAQLSVDRMSATALRYLGEQDQARRYLDRMLGQYVSPVHRSHIARFQLDQRAAALGTLSNVLWLQGYPDQAMAAARRALDDAQGTHHALSLSNALVHAMCPIALLVGDIPTAQRAQAMLAQHLSRQPVTFWNALSTVLDGMLRLRQQDFTGICVMRGGLDALEDSGFRLRYPAYLGVLAEGMGAAGQFAEAQATIDEALAWSARSGERWCLPELLRIKGELQRTSEADLEGAAAHLRQAVDLARHQHALSWELRAAISLARLWTEQDRAAEALALLAPVLARFTEGDRSADYIAARELLVPLSLLHRD</sequence>
<dbReference type="InterPro" id="IPR011990">
    <property type="entry name" value="TPR-like_helical_dom_sf"/>
</dbReference>
<dbReference type="SUPFAM" id="SSF46894">
    <property type="entry name" value="C-terminal effector domain of the bipartite response regulators"/>
    <property type="match status" value="1"/>
</dbReference>
<reference evidence="4 5" key="1">
    <citation type="submission" date="2021-08" db="EMBL/GenBank/DDBJ databases">
        <authorList>
            <person name="Peeters C."/>
        </authorList>
    </citation>
    <scope>NUCLEOTIDE SEQUENCE [LARGE SCALE GENOMIC DNA]</scope>
    <source>
        <strain evidence="4 5">LMG 32289</strain>
    </source>
</reference>
<feature type="domain" description="OmpR/PhoB-type" evidence="3">
    <location>
        <begin position="43"/>
        <end position="141"/>
    </location>
</feature>
<dbReference type="CDD" id="cd00383">
    <property type="entry name" value="trans_reg_C"/>
    <property type="match status" value="1"/>
</dbReference>
<dbReference type="InterPro" id="IPR016032">
    <property type="entry name" value="Sig_transdc_resp-reg_C-effctor"/>
</dbReference>
<keyword evidence="1 2" id="KW-0238">DNA-binding</keyword>
<keyword evidence="5" id="KW-1185">Reference proteome</keyword>
<protein>
    <recommendedName>
        <fullName evidence="3">OmpR/PhoB-type domain-containing protein</fullName>
    </recommendedName>
</protein>
<evidence type="ECO:0000313" key="4">
    <source>
        <dbReference type="EMBL" id="CAG9166455.1"/>
    </source>
</evidence>
<evidence type="ECO:0000256" key="1">
    <source>
        <dbReference type="ARBA" id="ARBA00023125"/>
    </source>
</evidence>